<dbReference type="Pfam" id="PF13540">
    <property type="entry name" value="RCC1_2"/>
    <property type="match status" value="4"/>
</dbReference>
<dbReference type="PANTHER" id="PTHR22870:SF408">
    <property type="entry name" value="OS09G0560450 PROTEIN"/>
    <property type="match status" value="1"/>
</dbReference>
<dbReference type="Proteomes" id="UP001595556">
    <property type="component" value="Unassembled WGS sequence"/>
</dbReference>
<dbReference type="InterPro" id="IPR000408">
    <property type="entry name" value="Reg_chr_condens"/>
</dbReference>
<gene>
    <name evidence="2" type="ORF">ACFOEN_00505</name>
</gene>
<accession>A0ABV7GX44</accession>
<name>A0ABV7GX44_9BURK</name>
<dbReference type="Gene3D" id="2.130.10.30">
    <property type="entry name" value="Regulator of chromosome condensation 1/beta-lactamase-inhibitor protein II"/>
    <property type="match status" value="2"/>
</dbReference>
<evidence type="ECO:0000313" key="3">
    <source>
        <dbReference type="Proteomes" id="UP001595556"/>
    </source>
</evidence>
<protein>
    <submittedName>
        <fullName evidence="2">RCC1 domain-containing protein</fullName>
    </submittedName>
</protein>
<dbReference type="InterPro" id="IPR051210">
    <property type="entry name" value="Ub_ligase/GEF_domain"/>
</dbReference>
<organism evidence="2 3">
    <name type="scientific">Piscinibacterium candidicorallinum</name>
    <dbReference type="NCBI Taxonomy" id="1793872"/>
    <lineage>
        <taxon>Bacteria</taxon>
        <taxon>Pseudomonadati</taxon>
        <taxon>Pseudomonadota</taxon>
        <taxon>Betaproteobacteria</taxon>
        <taxon>Burkholderiales</taxon>
        <taxon>Piscinibacterium</taxon>
    </lineage>
</organism>
<dbReference type="PROSITE" id="PS00626">
    <property type="entry name" value="RCC1_2"/>
    <property type="match status" value="1"/>
</dbReference>
<comment type="caution">
    <text evidence="2">The sequence shown here is derived from an EMBL/GenBank/DDBJ whole genome shotgun (WGS) entry which is preliminary data.</text>
</comment>
<dbReference type="EMBL" id="JBHRTI010000002">
    <property type="protein sequence ID" value="MFC3146115.1"/>
    <property type="molecule type" value="Genomic_DNA"/>
</dbReference>
<reference evidence="3" key="1">
    <citation type="journal article" date="2019" name="Int. J. Syst. Evol. Microbiol.">
        <title>The Global Catalogue of Microorganisms (GCM) 10K type strain sequencing project: providing services to taxonomists for standard genome sequencing and annotation.</title>
        <authorList>
            <consortium name="The Broad Institute Genomics Platform"/>
            <consortium name="The Broad Institute Genome Sequencing Center for Infectious Disease"/>
            <person name="Wu L."/>
            <person name="Ma J."/>
        </authorList>
    </citation>
    <scope>NUCLEOTIDE SEQUENCE [LARGE SCALE GENOMIC DNA]</scope>
    <source>
        <strain evidence="3">KCTC 52168</strain>
    </source>
</reference>
<keyword evidence="1" id="KW-0677">Repeat</keyword>
<dbReference type="PROSITE" id="PS50012">
    <property type="entry name" value="RCC1_3"/>
    <property type="match status" value="6"/>
</dbReference>
<dbReference type="RefSeq" id="WP_377300402.1">
    <property type="nucleotide sequence ID" value="NZ_CP180191.1"/>
</dbReference>
<sequence>MINQLNVQLRRLGLIGALWLTTLLAACGGGSNNATPAGPGMGPPPAPPPAAAGPLARIEISPPGGLLVGTTERRTLSIRGFDANGREVQIPDTELSVTSSSPASIEVNRSGNGFEIRAVAPVGTAVLNAAVGTIRAKPAVFYAAEPVAGAVLVSDAQVRAAPVAVDPSARGGLGWRYRVTLTGVGTPAAGSILLGTGTLPIAGRVVSSTPSTTSANETDVVLEVVALPALFRNMNMSLQLTPEQTNALFVPNPRLATNTGKQSTHSKVSLSAIECKGDSPALAALTGELEVKVDRELSLDHQLEIVNGSVRNARLIVSGNYSGSGKAVMNLGATVTGGVGCELELGAIPIPITGPLSAFIAPVIPIRFKAELGAQIQVNLFTVSAEIKQSAQTRFGFEWKASSEGGQLEGIKSLTLSDPEVTRNVSFPTDASARVKATLFAGLASGLSVGNALVKLDAIELTAGPEFEAKFGGLADAASDAVYTTEYELKAKAAVGPGGDIAEVIRLLLGSSRAIDLSLKWERSIGKSPGATAVSTEKSTFNAGATVRFDVELNPQSVNFPLVGYNVTEVRIYRLPNVAGASAEQIAAATPTSEAQTSFQINWVADRAGSVDDAGRPNFFAFVVEKPLALITGILPFELGPVFARDVGQQGLVAGSGVSSIAVRANGSVITWGSGDGDVLGRDASNPLPGLVEGLPGPVSTVAAGGWYSVALLADGQVYAWGWGNRVADATAQYGMVTVPRPQRVQIPQSTRITQISTRYFHSLALDSTGRAWGFGPSRWGQLGFTSTFGDVKQVGFSNLRAVAAGERHSLFLTRDGKVLALGDNEFGQLGGASGPVPVPGLPAIKAIAASSFGSYALDETGSVWSWGDSTVLGRTGNSAPARIPGLTGVKAISAGNYTAFALMGDGTVRGWGDDTYGRVGVGAGGGVIITPTRLPGLTDVVEVNGAEFHGIAVTRNGTIYTWGRNDLGALNGRRDSPGFSHVPMISGANR</sequence>
<dbReference type="SUPFAM" id="SSF50985">
    <property type="entry name" value="RCC1/BLIP-II"/>
    <property type="match status" value="1"/>
</dbReference>
<keyword evidence="3" id="KW-1185">Reference proteome</keyword>
<evidence type="ECO:0000256" key="1">
    <source>
        <dbReference type="ARBA" id="ARBA00022737"/>
    </source>
</evidence>
<evidence type="ECO:0000313" key="2">
    <source>
        <dbReference type="EMBL" id="MFC3146115.1"/>
    </source>
</evidence>
<dbReference type="PRINTS" id="PR00633">
    <property type="entry name" value="RCCNDNSATION"/>
</dbReference>
<dbReference type="PANTHER" id="PTHR22870">
    <property type="entry name" value="REGULATOR OF CHROMOSOME CONDENSATION"/>
    <property type="match status" value="1"/>
</dbReference>
<dbReference type="InterPro" id="IPR009091">
    <property type="entry name" value="RCC1/BLIP-II"/>
</dbReference>
<proteinExistence type="predicted"/>